<sequence>MALKRVSLLVEGADLALIEAAAARRGVSEAELLREGVHRIARAYRAWGEPFVSDAETFDLGGLPYRK</sequence>
<reference evidence="2" key="1">
    <citation type="journal article" date="2019" name="Int. J. Syst. Evol. Microbiol.">
        <title>The Global Catalogue of Microorganisms (GCM) 10K type strain sequencing project: providing services to taxonomists for standard genome sequencing and annotation.</title>
        <authorList>
            <consortium name="The Broad Institute Genomics Platform"/>
            <consortium name="The Broad Institute Genome Sequencing Center for Infectious Disease"/>
            <person name="Wu L."/>
            <person name="Ma J."/>
        </authorList>
    </citation>
    <scope>NUCLEOTIDE SEQUENCE [LARGE SCALE GENOMIC DNA]</scope>
    <source>
        <strain evidence="2">JCM 18410</strain>
    </source>
</reference>
<dbReference type="Proteomes" id="UP001500124">
    <property type="component" value="Unassembled WGS sequence"/>
</dbReference>
<dbReference type="RefSeq" id="WP_345667868.1">
    <property type="nucleotide sequence ID" value="NZ_BAABKC010000026.1"/>
</dbReference>
<keyword evidence="2" id="KW-1185">Reference proteome</keyword>
<organism evidence="1 2">
    <name type="scientific">Streptomyces similanensis</name>
    <dbReference type="NCBI Taxonomy" id="1274988"/>
    <lineage>
        <taxon>Bacteria</taxon>
        <taxon>Bacillati</taxon>
        <taxon>Actinomycetota</taxon>
        <taxon>Actinomycetes</taxon>
        <taxon>Kitasatosporales</taxon>
        <taxon>Streptomycetaceae</taxon>
        <taxon>Streptomyces</taxon>
    </lineage>
</organism>
<gene>
    <name evidence="1" type="ORF">GCM10023336_19230</name>
</gene>
<evidence type="ECO:0000313" key="2">
    <source>
        <dbReference type="Proteomes" id="UP001500124"/>
    </source>
</evidence>
<evidence type="ECO:0000313" key="1">
    <source>
        <dbReference type="EMBL" id="GAA5050961.1"/>
    </source>
</evidence>
<proteinExistence type="predicted"/>
<comment type="caution">
    <text evidence="1">The sequence shown here is derived from an EMBL/GenBank/DDBJ whole genome shotgun (WGS) entry which is preliminary data.</text>
</comment>
<name>A0ABP9K449_9ACTN</name>
<evidence type="ECO:0008006" key="3">
    <source>
        <dbReference type="Google" id="ProtNLM"/>
    </source>
</evidence>
<accession>A0ABP9K449</accession>
<dbReference type="EMBL" id="BAABKC010000026">
    <property type="protein sequence ID" value="GAA5050961.1"/>
    <property type="molecule type" value="Genomic_DNA"/>
</dbReference>
<protein>
    <recommendedName>
        <fullName evidence="3">Ribbon-helix-helix protein, CopG family</fullName>
    </recommendedName>
</protein>